<evidence type="ECO:0000259" key="2">
    <source>
        <dbReference type="SMART" id="SM00731"/>
    </source>
</evidence>
<feature type="region of interest" description="Disordered" evidence="1">
    <location>
        <begin position="31"/>
        <end position="50"/>
    </location>
</feature>
<dbReference type="PANTHER" id="PTHR23099">
    <property type="entry name" value="TRANSCRIPTIONAL REGULATOR"/>
    <property type="match status" value="1"/>
</dbReference>
<dbReference type="KEGG" id="dgr:6569447"/>
<dbReference type="Pfam" id="PF10263">
    <property type="entry name" value="SprT-like"/>
    <property type="match status" value="1"/>
</dbReference>
<reference evidence="3 4" key="1">
    <citation type="journal article" date="2007" name="Nature">
        <title>Evolution of genes and genomes on the Drosophila phylogeny.</title>
        <authorList>
            <consortium name="Drosophila 12 Genomes Consortium"/>
            <person name="Clark A.G."/>
            <person name="Eisen M.B."/>
            <person name="Smith D.R."/>
            <person name="Bergman C.M."/>
            <person name="Oliver B."/>
            <person name="Markow T.A."/>
            <person name="Kaufman T.C."/>
            <person name="Kellis M."/>
            <person name="Gelbart W."/>
            <person name="Iyer V.N."/>
            <person name="Pollard D.A."/>
            <person name="Sackton T.B."/>
            <person name="Larracuente A.M."/>
            <person name="Singh N.D."/>
            <person name="Abad J.P."/>
            <person name="Abt D.N."/>
            <person name="Adryan B."/>
            <person name="Aguade M."/>
            <person name="Akashi H."/>
            <person name="Anderson W.W."/>
            <person name="Aquadro C.F."/>
            <person name="Ardell D.H."/>
            <person name="Arguello R."/>
            <person name="Artieri C.G."/>
            <person name="Barbash D.A."/>
            <person name="Barker D."/>
            <person name="Barsanti P."/>
            <person name="Batterham P."/>
            <person name="Batzoglou S."/>
            <person name="Begun D."/>
            <person name="Bhutkar A."/>
            <person name="Blanco E."/>
            <person name="Bosak S.A."/>
            <person name="Bradley R.K."/>
            <person name="Brand A.D."/>
            <person name="Brent M.R."/>
            <person name="Brooks A.N."/>
            <person name="Brown R.H."/>
            <person name="Butlin R.K."/>
            <person name="Caggese C."/>
            <person name="Calvi B.R."/>
            <person name="Bernardo de Carvalho A."/>
            <person name="Caspi A."/>
            <person name="Castrezana S."/>
            <person name="Celniker S.E."/>
            <person name="Chang J.L."/>
            <person name="Chapple C."/>
            <person name="Chatterji S."/>
            <person name="Chinwalla A."/>
            <person name="Civetta A."/>
            <person name="Clifton S.W."/>
            <person name="Comeron J.M."/>
            <person name="Costello J.C."/>
            <person name="Coyne J.A."/>
            <person name="Daub J."/>
            <person name="David R.G."/>
            <person name="Delcher A.L."/>
            <person name="Delehaunty K."/>
            <person name="Do C.B."/>
            <person name="Ebling H."/>
            <person name="Edwards K."/>
            <person name="Eickbush T."/>
            <person name="Evans J.D."/>
            <person name="Filipski A."/>
            <person name="Findeiss S."/>
            <person name="Freyhult E."/>
            <person name="Fulton L."/>
            <person name="Fulton R."/>
            <person name="Garcia A.C."/>
            <person name="Gardiner A."/>
            <person name="Garfield D.A."/>
            <person name="Garvin B.E."/>
            <person name="Gibson G."/>
            <person name="Gilbert D."/>
            <person name="Gnerre S."/>
            <person name="Godfrey J."/>
            <person name="Good R."/>
            <person name="Gotea V."/>
            <person name="Gravely B."/>
            <person name="Greenberg A.J."/>
            <person name="Griffiths-Jones S."/>
            <person name="Gross S."/>
            <person name="Guigo R."/>
            <person name="Gustafson E.A."/>
            <person name="Haerty W."/>
            <person name="Hahn M.W."/>
            <person name="Halligan D.L."/>
            <person name="Halpern A.L."/>
            <person name="Halter G.M."/>
            <person name="Han M.V."/>
            <person name="Heger A."/>
            <person name="Hillier L."/>
            <person name="Hinrichs A.S."/>
            <person name="Holmes I."/>
            <person name="Hoskins R.A."/>
            <person name="Hubisz M.J."/>
            <person name="Hultmark D."/>
            <person name="Huntley M.A."/>
            <person name="Jaffe D.B."/>
            <person name="Jagadeeshan S."/>
            <person name="Jeck W.R."/>
            <person name="Johnson J."/>
            <person name="Jones C.D."/>
            <person name="Jordan W.C."/>
            <person name="Karpen G.H."/>
            <person name="Kataoka E."/>
            <person name="Keightley P.D."/>
            <person name="Kheradpour P."/>
            <person name="Kirkness E.F."/>
            <person name="Koerich L.B."/>
            <person name="Kristiansen K."/>
            <person name="Kudrna D."/>
            <person name="Kulathinal R.J."/>
            <person name="Kumar S."/>
            <person name="Kwok R."/>
            <person name="Lander E."/>
            <person name="Langley C.H."/>
            <person name="Lapoint R."/>
            <person name="Lazzaro B.P."/>
            <person name="Lee S.J."/>
            <person name="Levesque L."/>
            <person name="Li R."/>
            <person name="Lin C.F."/>
            <person name="Lin M.F."/>
            <person name="Lindblad-Toh K."/>
            <person name="Llopart A."/>
            <person name="Long M."/>
            <person name="Low L."/>
            <person name="Lozovsky E."/>
            <person name="Lu J."/>
            <person name="Luo M."/>
            <person name="Machado C.A."/>
            <person name="Makalowski W."/>
            <person name="Marzo M."/>
            <person name="Matsuda M."/>
            <person name="Matzkin L."/>
            <person name="McAllister B."/>
            <person name="McBride C.S."/>
            <person name="McKernan B."/>
            <person name="McKernan K."/>
            <person name="Mendez-Lago M."/>
            <person name="Minx P."/>
            <person name="Mollenhauer M.U."/>
            <person name="Montooth K."/>
            <person name="Mount S.M."/>
            <person name="Mu X."/>
            <person name="Myers E."/>
            <person name="Negre B."/>
            <person name="Newfeld S."/>
            <person name="Nielsen R."/>
            <person name="Noor M.A."/>
            <person name="O'Grady P."/>
            <person name="Pachter L."/>
            <person name="Papaceit M."/>
            <person name="Parisi M.J."/>
            <person name="Parisi M."/>
            <person name="Parts L."/>
            <person name="Pedersen J.S."/>
            <person name="Pesole G."/>
            <person name="Phillippy A.M."/>
            <person name="Ponting C.P."/>
            <person name="Pop M."/>
            <person name="Porcelli D."/>
            <person name="Powell J.R."/>
            <person name="Prohaska S."/>
            <person name="Pruitt K."/>
            <person name="Puig M."/>
            <person name="Quesneville H."/>
            <person name="Ram K.R."/>
            <person name="Rand D."/>
            <person name="Rasmussen M.D."/>
            <person name="Reed L.K."/>
            <person name="Reenan R."/>
            <person name="Reily A."/>
            <person name="Remington K.A."/>
            <person name="Rieger T.T."/>
            <person name="Ritchie M.G."/>
            <person name="Robin C."/>
            <person name="Rogers Y.H."/>
            <person name="Rohde C."/>
            <person name="Rozas J."/>
            <person name="Rubenfield M.J."/>
            <person name="Ruiz A."/>
            <person name="Russo S."/>
            <person name="Salzberg S.L."/>
            <person name="Sanchez-Gracia A."/>
            <person name="Saranga D.J."/>
            <person name="Sato H."/>
            <person name="Schaeffer S.W."/>
            <person name="Schatz M.C."/>
            <person name="Schlenke T."/>
            <person name="Schwartz R."/>
            <person name="Segarra C."/>
            <person name="Singh R.S."/>
            <person name="Sirot L."/>
            <person name="Sirota M."/>
            <person name="Sisneros N.B."/>
            <person name="Smith C.D."/>
            <person name="Smith T.F."/>
            <person name="Spieth J."/>
            <person name="Stage D.E."/>
            <person name="Stark A."/>
            <person name="Stephan W."/>
            <person name="Strausberg R.L."/>
            <person name="Strempel S."/>
            <person name="Sturgill D."/>
            <person name="Sutton G."/>
            <person name="Sutton G.G."/>
            <person name="Tao W."/>
            <person name="Teichmann S."/>
            <person name="Tobari Y.N."/>
            <person name="Tomimura Y."/>
            <person name="Tsolas J.M."/>
            <person name="Valente V.L."/>
            <person name="Venter E."/>
            <person name="Venter J.C."/>
            <person name="Vicario S."/>
            <person name="Vieira F.G."/>
            <person name="Vilella A.J."/>
            <person name="Villasante A."/>
            <person name="Walenz B."/>
            <person name="Wang J."/>
            <person name="Wasserman M."/>
            <person name="Watts T."/>
            <person name="Wilson D."/>
            <person name="Wilson R.K."/>
            <person name="Wing R.A."/>
            <person name="Wolfner M.F."/>
            <person name="Wong A."/>
            <person name="Wong G.K."/>
            <person name="Wu C.I."/>
            <person name="Wu G."/>
            <person name="Yamamoto D."/>
            <person name="Yang H.P."/>
            <person name="Yang S.P."/>
            <person name="Yorke J.A."/>
            <person name="Yoshida K."/>
            <person name="Zdobnov E."/>
            <person name="Zhang P."/>
            <person name="Zhang Y."/>
            <person name="Zimin A.V."/>
            <person name="Baldwin J."/>
            <person name="Abdouelleil A."/>
            <person name="Abdulkadir J."/>
            <person name="Abebe A."/>
            <person name="Abera B."/>
            <person name="Abreu J."/>
            <person name="Acer S.C."/>
            <person name="Aftuck L."/>
            <person name="Alexander A."/>
            <person name="An P."/>
            <person name="Anderson E."/>
            <person name="Anderson S."/>
            <person name="Arachi H."/>
            <person name="Azer M."/>
            <person name="Bachantsang P."/>
            <person name="Barry A."/>
            <person name="Bayul T."/>
            <person name="Berlin A."/>
            <person name="Bessette D."/>
            <person name="Bloom T."/>
            <person name="Blye J."/>
            <person name="Boguslavskiy L."/>
            <person name="Bonnet C."/>
            <person name="Boukhgalter B."/>
            <person name="Bourzgui I."/>
            <person name="Brown A."/>
            <person name="Cahill P."/>
            <person name="Channer S."/>
            <person name="Cheshatsang Y."/>
            <person name="Chuda L."/>
            <person name="Citroen M."/>
            <person name="Collymore A."/>
            <person name="Cooke P."/>
            <person name="Costello M."/>
            <person name="D'Aco K."/>
            <person name="Daza R."/>
            <person name="De Haan G."/>
            <person name="DeGray S."/>
            <person name="DeMaso C."/>
            <person name="Dhargay N."/>
            <person name="Dooley K."/>
            <person name="Dooley E."/>
            <person name="Doricent M."/>
            <person name="Dorje P."/>
            <person name="Dorjee K."/>
            <person name="Dupes A."/>
            <person name="Elong R."/>
            <person name="Falk J."/>
            <person name="Farina A."/>
            <person name="Faro S."/>
            <person name="Ferguson D."/>
            <person name="Fisher S."/>
            <person name="Foley C.D."/>
            <person name="Franke A."/>
            <person name="Friedrich D."/>
            <person name="Gadbois L."/>
            <person name="Gearin G."/>
            <person name="Gearin C.R."/>
            <person name="Giannoukos G."/>
            <person name="Goode T."/>
            <person name="Graham J."/>
            <person name="Grandbois E."/>
            <person name="Grewal S."/>
            <person name="Gyaltsen K."/>
            <person name="Hafez N."/>
            <person name="Hagos B."/>
            <person name="Hall J."/>
            <person name="Henson C."/>
            <person name="Hollinger A."/>
            <person name="Honan T."/>
            <person name="Huard M.D."/>
            <person name="Hughes L."/>
            <person name="Hurhula B."/>
            <person name="Husby M.E."/>
            <person name="Kamat A."/>
            <person name="Kanga B."/>
            <person name="Kashin S."/>
            <person name="Khazanovich D."/>
            <person name="Kisner P."/>
            <person name="Lance K."/>
            <person name="Lara M."/>
            <person name="Lee W."/>
            <person name="Lennon N."/>
            <person name="Letendre F."/>
            <person name="LeVine R."/>
            <person name="Lipovsky A."/>
            <person name="Liu X."/>
            <person name="Liu J."/>
            <person name="Liu S."/>
            <person name="Lokyitsang T."/>
            <person name="Lokyitsang Y."/>
            <person name="Lubonja R."/>
            <person name="Lui A."/>
            <person name="MacDonald P."/>
            <person name="Magnisalis V."/>
            <person name="Maru K."/>
            <person name="Matthews C."/>
            <person name="McCusker W."/>
            <person name="McDonough S."/>
            <person name="Mehta T."/>
            <person name="Meldrim J."/>
            <person name="Meneus L."/>
            <person name="Mihai O."/>
            <person name="Mihalev A."/>
            <person name="Mihova T."/>
            <person name="Mittelman R."/>
            <person name="Mlenga V."/>
            <person name="Montmayeur A."/>
            <person name="Mulrain L."/>
            <person name="Navidi A."/>
            <person name="Naylor J."/>
            <person name="Negash T."/>
            <person name="Nguyen T."/>
            <person name="Nguyen N."/>
            <person name="Nicol R."/>
            <person name="Norbu C."/>
            <person name="Norbu N."/>
            <person name="Novod N."/>
            <person name="O'Neill B."/>
            <person name="Osman S."/>
            <person name="Markiewicz E."/>
            <person name="Oyono O.L."/>
            <person name="Patti C."/>
            <person name="Phunkhang P."/>
            <person name="Pierre F."/>
            <person name="Priest M."/>
            <person name="Raghuraman S."/>
            <person name="Rege F."/>
            <person name="Reyes R."/>
            <person name="Rise C."/>
            <person name="Rogov P."/>
            <person name="Ross K."/>
            <person name="Ryan E."/>
            <person name="Settipalli S."/>
            <person name="Shea T."/>
            <person name="Sherpa N."/>
            <person name="Shi L."/>
            <person name="Shih D."/>
            <person name="Sparrow T."/>
            <person name="Spaulding J."/>
            <person name="Stalker J."/>
            <person name="Stange-Thomann N."/>
            <person name="Stavropoulos S."/>
            <person name="Stone C."/>
            <person name="Strader C."/>
            <person name="Tesfaye S."/>
            <person name="Thomson T."/>
            <person name="Thoulutsang Y."/>
            <person name="Thoulutsang D."/>
            <person name="Topham K."/>
            <person name="Topping I."/>
            <person name="Tsamla T."/>
            <person name="Vassiliev H."/>
            <person name="Vo A."/>
            <person name="Wangchuk T."/>
            <person name="Wangdi T."/>
            <person name="Weiand M."/>
            <person name="Wilkinson J."/>
            <person name="Wilson A."/>
            <person name="Yadav S."/>
            <person name="Young G."/>
            <person name="Yu Q."/>
            <person name="Zembek L."/>
            <person name="Zhong D."/>
            <person name="Zimmer A."/>
            <person name="Zwirko Z."/>
            <person name="Jaffe D.B."/>
            <person name="Alvarez P."/>
            <person name="Brockman W."/>
            <person name="Butler J."/>
            <person name="Chin C."/>
            <person name="Gnerre S."/>
            <person name="Grabherr M."/>
            <person name="Kleber M."/>
            <person name="Mauceli E."/>
            <person name="MacCallum I."/>
        </authorList>
    </citation>
    <scope>NUCLEOTIDE SEQUENCE [LARGE SCALE GENOMIC DNA]</scope>
    <source>
        <strain evidence="4">Tucson 15287-2541.00</strain>
    </source>
</reference>
<dbReference type="AlphaFoldDB" id="B4JWZ0"/>
<dbReference type="STRING" id="7222.B4JWZ0"/>
<dbReference type="EMBL" id="CH916376">
    <property type="protein sequence ID" value="EDV95266.1"/>
    <property type="molecule type" value="Genomic_DNA"/>
</dbReference>
<dbReference type="PANTHER" id="PTHR23099:SF0">
    <property type="entry name" value="GERM CELL NUCLEAR ACIDIC PROTEIN"/>
    <property type="match status" value="1"/>
</dbReference>
<dbReference type="OMA" id="MFNAQVF"/>
<evidence type="ECO:0000256" key="1">
    <source>
        <dbReference type="SAM" id="MobiDB-lite"/>
    </source>
</evidence>
<dbReference type="GO" id="GO:0006974">
    <property type="term" value="P:DNA damage response"/>
    <property type="evidence" value="ECO:0007669"/>
    <property type="project" value="UniProtKB-ARBA"/>
</dbReference>
<proteinExistence type="predicted"/>
<gene>
    <name evidence="3" type="primary">Dgri\GH17850</name>
    <name evidence="3" type="ORF">Dgri_GH17850</name>
</gene>
<feature type="region of interest" description="Disordered" evidence="1">
    <location>
        <begin position="584"/>
        <end position="628"/>
    </location>
</feature>
<dbReference type="Proteomes" id="UP000001070">
    <property type="component" value="Unassembled WGS sequence"/>
</dbReference>
<feature type="region of interest" description="Disordered" evidence="1">
    <location>
        <begin position="485"/>
        <end position="546"/>
    </location>
</feature>
<dbReference type="OrthoDB" id="20772at2759"/>
<protein>
    <submittedName>
        <fullName evidence="3">GH17850</fullName>
    </submittedName>
</protein>
<feature type="compositionally biased region" description="Polar residues" evidence="1">
    <location>
        <begin position="341"/>
        <end position="357"/>
    </location>
</feature>
<dbReference type="HOGENOM" id="CLU_011697_0_0_1"/>
<dbReference type="InterPro" id="IPR006640">
    <property type="entry name" value="SprT-like_domain"/>
</dbReference>
<accession>B4JWZ0</accession>
<organism evidence="4">
    <name type="scientific">Drosophila grimshawi</name>
    <name type="common">Hawaiian fruit fly</name>
    <name type="synonym">Idiomyia grimshawi</name>
    <dbReference type="NCBI Taxonomy" id="7222"/>
    <lineage>
        <taxon>Eukaryota</taxon>
        <taxon>Metazoa</taxon>
        <taxon>Ecdysozoa</taxon>
        <taxon>Arthropoda</taxon>
        <taxon>Hexapoda</taxon>
        <taxon>Insecta</taxon>
        <taxon>Pterygota</taxon>
        <taxon>Neoptera</taxon>
        <taxon>Endopterygota</taxon>
        <taxon>Diptera</taxon>
        <taxon>Brachycera</taxon>
        <taxon>Muscomorpha</taxon>
        <taxon>Ephydroidea</taxon>
        <taxon>Drosophilidae</taxon>
        <taxon>Drosophila</taxon>
        <taxon>Hawaiian Drosophila</taxon>
    </lineage>
</organism>
<name>B4JWZ0_DROGR</name>
<feature type="region of interest" description="Disordered" evidence="1">
    <location>
        <begin position="308"/>
        <end position="375"/>
    </location>
</feature>
<feature type="compositionally biased region" description="Polar residues" evidence="1">
    <location>
        <begin position="76"/>
        <end position="91"/>
    </location>
</feature>
<feature type="compositionally biased region" description="Basic and acidic residues" evidence="1">
    <location>
        <begin position="428"/>
        <end position="438"/>
    </location>
</feature>
<feature type="compositionally biased region" description="Low complexity" evidence="1">
    <location>
        <begin position="358"/>
        <end position="371"/>
    </location>
</feature>
<dbReference type="InParanoid" id="B4JWZ0"/>
<sequence length="1069" mass="118616">MADPSGFKLFRTVDPTTVNVPLKEKFANLTLSSNKKKQQQQQSAKQDQLQSVSRQLLPELDIITVVQSDEHPLLRSDSSSLSAMGRQQSSKASRDDVSDYMETLQLSADGCTQRTVDADADADVERLSTQVYNLTVKPEIPQISICISSTTEEDLDDDDDDDDNDNDKSCITISDTSDSECAPAEEQPANHQEPETEPGMTVSGQVATTAAPEPQAVHLSNGKVQRIEAFLRDVSFERRAMIRRGQMALSGDHTRLASADTESMSLLDVDCTQLPSDMATITTTHTSEPNEQLNNSKRLADNDTEMNTLCSSEEQLETDSSKRLAHDDTEVNTPDMDEPMSDSTHLDQTIPETSTELEPSPARPSSSSSAETETEAVIQVSSINISAKINIKIHIPKMDSSSAESDDAIDEEAKADVSYVKPQNQALERQKSQRRTQEQKSSIFGDDGSEDEQFLTNAEKLLNELYGTTWQTPENIYLLKHPNASKGKTAATTTKTTASTSSSTGINRTPLNEIRRQPRVRRQAATTAKKGMPPPPPPPATPNESALGDFSLFKQALHSTKLNSTHLPKVARTERRPVKQVVRTNHIHEERLRALVDTDSGGDASDDEDADATASDSSDNANGNANDGNLTYLDLTKAEVEVVGNPNEEADAAISKFPKRLDDILRTCRATDKPKLPATPATPATPAMTADRIPTRRQLFTPNTGFETEEEAKRIVDQALDLSFLDDLANFYLPDTAVHRRMLEVKKQLGMPIKTPRRKPIFKLHTPQTAPPAKTKTVERSKMPQNNVKQGKDVDKRSGKCSFIKSLEPEISRDRCDNEAFFYRENYAKNKEQLAMRLYDMFNAQVCNNGLQVPITWSKLLRNTAGRCTTKQRGQQRSSSVELSSKVLTSADRLRCTLIHELCHAAAWVFDGACGHGVVWKRWTGLANDKFPDLPPIRVCHDYDIEFKYTYKCDNCNAASYAHSRSRKVENLRCSICCGHVIVLLNRKDKSGNIVPTPVREATGFAKFVKENFHKYKRPNLTAPQVMRILSAEYAKVKPKGQLAKKDEVATIVSQVETLTLDDDDDEQD</sequence>
<keyword evidence="4" id="KW-1185">Reference proteome</keyword>
<feature type="region of interest" description="Disordered" evidence="1">
    <location>
        <begin position="151"/>
        <end position="203"/>
    </location>
</feature>
<feature type="compositionally biased region" description="Low complexity" evidence="1">
    <location>
        <begin position="39"/>
        <end position="50"/>
    </location>
</feature>
<feature type="region of interest" description="Disordered" evidence="1">
    <location>
        <begin position="416"/>
        <end position="451"/>
    </location>
</feature>
<dbReference type="GO" id="GO:0043186">
    <property type="term" value="C:P granule"/>
    <property type="evidence" value="ECO:0007669"/>
    <property type="project" value="EnsemblMetazoa"/>
</dbReference>
<dbReference type="GO" id="GO:0045739">
    <property type="term" value="P:positive regulation of DNA repair"/>
    <property type="evidence" value="ECO:0007669"/>
    <property type="project" value="EnsemblMetazoa"/>
</dbReference>
<feature type="domain" description="SprT-like" evidence="2">
    <location>
        <begin position="832"/>
        <end position="984"/>
    </location>
</feature>
<feature type="compositionally biased region" description="Low complexity" evidence="1">
    <location>
        <begin position="612"/>
        <end position="628"/>
    </location>
</feature>
<evidence type="ECO:0000313" key="4">
    <source>
        <dbReference type="Proteomes" id="UP000001070"/>
    </source>
</evidence>
<feature type="compositionally biased region" description="Pro residues" evidence="1">
    <location>
        <begin position="532"/>
        <end position="541"/>
    </location>
</feature>
<feature type="region of interest" description="Disordered" evidence="1">
    <location>
        <begin position="75"/>
        <end position="98"/>
    </location>
</feature>
<feature type="region of interest" description="Disordered" evidence="1">
    <location>
        <begin position="764"/>
        <end position="794"/>
    </location>
</feature>
<feature type="compositionally biased region" description="Basic and acidic residues" evidence="1">
    <location>
        <begin position="319"/>
        <end position="329"/>
    </location>
</feature>
<dbReference type="SMART" id="SM00731">
    <property type="entry name" value="SprT"/>
    <property type="match status" value="1"/>
</dbReference>
<feature type="compositionally biased region" description="Low complexity" evidence="1">
    <location>
        <begin position="766"/>
        <end position="775"/>
    </location>
</feature>
<evidence type="ECO:0000313" key="3">
    <source>
        <dbReference type="EMBL" id="EDV95266.1"/>
    </source>
</evidence>
<dbReference type="GO" id="GO:0005634">
    <property type="term" value="C:nucleus"/>
    <property type="evidence" value="ECO:0007669"/>
    <property type="project" value="TreeGrafter"/>
</dbReference>
<feature type="compositionally biased region" description="Basic and acidic residues" evidence="1">
    <location>
        <begin position="586"/>
        <end position="596"/>
    </location>
</feature>
<feature type="compositionally biased region" description="Low complexity" evidence="1">
    <location>
        <begin position="485"/>
        <end position="505"/>
    </location>
</feature>
<feature type="compositionally biased region" description="Acidic residues" evidence="1">
    <location>
        <begin position="151"/>
        <end position="165"/>
    </location>
</feature>
<dbReference type="PhylomeDB" id="B4JWZ0"/>
<dbReference type="FunCoup" id="B4JWZ0">
    <property type="interactions" value="65"/>
</dbReference>
<dbReference type="eggNOG" id="KOG3854">
    <property type="taxonomic scope" value="Eukaryota"/>
</dbReference>